<accession>C9LEN9</accession>
<evidence type="ECO:0000256" key="7">
    <source>
        <dbReference type="RuleBase" id="RU362048"/>
    </source>
</evidence>
<keyword evidence="4 7" id="KW-0812">Transmembrane</keyword>
<evidence type="ECO:0000256" key="5">
    <source>
        <dbReference type="ARBA" id="ARBA00022989"/>
    </source>
</evidence>
<keyword evidence="5 7" id="KW-1133">Transmembrane helix</keyword>
<dbReference type="HOGENOM" id="CLU_079909_1_0_10"/>
<feature type="transmembrane region" description="Helical" evidence="7">
    <location>
        <begin position="12"/>
        <end position="35"/>
    </location>
</feature>
<keyword evidence="3" id="KW-1003">Cell membrane</keyword>
<dbReference type="EMBL" id="ACIJ02000016">
    <property type="protein sequence ID" value="EEX72208.1"/>
    <property type="molecule type" value="Genomic_DNA"/>
</dbReference>
<dbReference type="Proteomes" id="UP000003460">
    <property type="component" value="Unassembled WGS sequence"/>
</dbReference>
<feature type="transmembrane region" description="Helical" evidence="7">
    <location>
        <begin position="76"/>
        <end position="98"/>
    </location>
</feature>
<gene>
    <name evidence="8" type="ORF">GCWU000325_00669</name>
</gene>
<comment type="subcellular location">
    <subcellularLocation>
        <location evidence="1 7">Cell membrane</location>
        <topology evidence="1 7">Multi-pass membrane protein</topology>
    </subcellularLocation>
</comment>
<proteinExistence type="inferred from homology"/>
<evidence type="ECO:0000256" key="6">
    <source>
        <dbReference type="ARBA" id="ARBA00023136"/>
    </source>
</evidence>
<sequence>MSLDYILSRLSWQQIASTFIILFAIIDILGSTPLIINLKKLDRPINAVYATLISTALLIGFFYAGDLVLKLFSVDIRSFAVAGAMILFFMAIEMILDIELFKNNGPVKDATLIPIVFPLIAGPGAFTTLLSLRAEYAQVNIIIGILINMLWVFFVLKMTEKVNTYLGKGTIYIMRKFFGIILLAISVRMFMVNLAQLLQGTGTAG</sequence>
<evidence type="ECO:0000313" key="9">
    <source>
        <dbReference type="Proteomes" id="UP000003460"/>
    </source>
</evidence>
<dbReference type="AlphaFoldDB" id="C9LEN9"/>
<comment type="similarity">
    <text evidence="2 7">Belongs to the UPF0056 (MarC) family.</text>
</comment>
<dbReference type="Pfam" id="PF01914">
    <property type="entry name" value="MarC"/>
    <property type="match status" value="1"/>
</dbReference>
<name>C9LEN9_9BACT</name>
<dbReference type="GO" id="GO:0005886">
    <property type="term" value="C:plasma membrane"/>
    <property type="evidence" value="ECO:0007669"/>
    <property type="project" value="UniProtKB-SubCell"/>
</dbReference>
<organism evidence="8 9">
    <name type="scientific">Alloprevotella tannerae ATCC 51259</name>
    <dbReference type="NCBI Taxonomy" id="626522"/>
    <lineage>
        <taxon>Bacteria</taxon>
        <taxon>Pseudomonadati</taxon>
        <taxon>Bacteroidota</taxon>
        <taxon>Bacteroidia</taxon>
        <taxon>Bacteroidales</taxon>
        <taxon>Prevotellaceae</taxon>
        <taxon>Alloprevotella</taxon>
    </lineage>
</organism>
<evidence type="ECO:0000256" key="4">
    <source>
        <dbReference type="ARBA" id="ARBA00022692"/>
    </source>
</evidence>
<evidence type="ECO:0000256" key="3">
    <source>
        <dbReference type="ARBA" id="ARBA00022475"/>
    </source>
</evidence>
<reference evidence="8" key="1">
    <citation type="submission" date="2009-09" db="EMBL/GenBank/DDBJ databases">
        <authorList>
            <person name="Weinstock G."/>
            <person name="Sodergren E."/>
            <person name="Clifton S."/>
            <person name="Fulton L."/>
            <person name="Fulton B."/>
            <person name="Courtney L."/>
            <person name="Fronick C."/>
            <person name="Harrison M."/>
            <person name="Strong C."/>
            <person name="Farmer C."/>
            <person name="Delahaunty K."/>
            <person name="Markovic C."/>
            <person name="Hall O."/>
            <person name="Minx P."/>
            <person name="Tomlinson C."/>
            <person name="Mitreva M."/>
            <person name="Nelson J."/>
            <person name="Hou S."/>
            <person name="Wollam A."/>
            <person name="Pepin K.H."/>
            <person name="Johnson M."/>
            <person name="Bhonagiri V."/>
            <person name="Nash W.E."/>
            <person name="Warren W."/>
            <person name="Chinwalla A."/>
            <person name="Mardis E.R."/>
            <person name="Wilson R.K."/>
        </authorList>
    </citation>
    <scope>NUCLEOTIDE SEQUENCE [LARGE SCALE GENOMIC DNA]</scope>
    <source>
        <strain evidence="8">ATCC 51259</strain>
    </source>
</reference>
<keyword evidence="6 7" id="KW-0472">Membrane</keyword>
<dbReference type="InterPro" id="IPR002771">
    <property type="entry name" value="Multi_antbiot-R_MarC"/>
</dbReference>
<evidence type="ECO:0000313" key="8">
    <source>
        <dbReference type="EMBL" id="EEX72208.1"/>
    </source>
</evidence>
<evidence type="ECO:0000256" key="1">
    <source>
        <dbReference type="ARBA" id="ARBA00004651"/>
    </source>
</evidence>
<dbReference type="PANTHER" id="PTHR33508:SF1">
    <property type="entry name" value="UPF0056 MEMBRANE PROTEIN YHCE"/>
    <property type="match status" value="1"/>
</dbReference>
<dbReference type="eggNOG" id="COG2095">
    <property type="taxonomic scope" value="Bacteria"/>
</dbReference>
<keyword evidence="9" id="KW-1185">Reference proteome</keyword>
<evidence type="ECO:0000256" key="2">
    <source>
        <dbReference type="ARBA" id="ARBA00009784"/>
    </source>
</evidence>
<feature type="transmembrane region" description="Helical" evidence="7">
    <location>
        <begin position="110"/>
        <end position="130"/>
    </location>
</feature>
<protein>
    <recommendedName>
        <fullName evidence="7">UPF0056 membrane protein</fullName>
    </recommendedName>
</protein>
<comment type="caution">
    <text evidence="8">The sequence shown here is derived from an EMBL/GenBank/DDBJ whole genome shotgun (WGS) entry which is preliminary data.</text>
</comment>
<dbReference type="PANTHER" id="PTHR33508">
    <property type="entry name" value="UPF0056 MEMBRANE PROTEIN YHCE"/>
    <property type="match status" value="1"/>
</dbReference>
<feature type="transmembrane region" description="Helical" evidence="7">
    <location>
        <begin position="47"/>
        <end position="64"/>
    </location>
</feature>
<feature type="transmembrane region" description="Helical" evidence="7">
    <location>
        <begin position="177"/>
        <end position="198"/>
    </location>
</feature>
<feature type="transmembrane region" description="Helical" evidence="7">
    <location>
        <begin position="136"/>
        <end position="156"/>
    </location>
</feature>